<evidence type="ECO:0000313" key="9">
    <source>
        <dbReference type="Proteomes" id="UP001498398"/>
    </source>
</evidence>
<dbReference type="InterPro" id="IPR010666">
    <property type="entry name" value="Znf_GRF"/>
</dbReference>
<evidence type="ECO:0000259" key="7">
    <source>
        <dbReference type="PROSITE" id="PS51999"/>
    </source>
</evidence>
<feature type="region of interest" description="Disordered" evidence="6">
    <location>
        <begin position="275"/>
        <end position="337"/>
    </location>
</feature>
<dbReference type="PROSITE" id="PS51999">
    <property type="entry name" value="ZF_GRF"/>
    <property type="match status" value="1"/>
</dbReference>
<dbReference type="Proteomes" id="UP001498398">
    <property type="component" value="Unassembled WGS sequence"/>
</dbReference>
<feature type="compositionally biased region" description="Polar residues" evidence="6">
    <location>
        <begin position="123"/>
        <end position="172"/>
    </location>
</feature>
<feature type="region of interest" description="Disordered" evidence="6">
    <location>
        <begin position="65"/>
        <end position="245"/>
    </location>
</feature>
<keyword evidence="2 4" id="KW-0863">Zinc-finger</keyword>
<dbReference type="PANTHER" id="PTHR33680:SF1">
    <property type="entry name" value="OS05G0489500 PROTEIN"/>
    <property type="match status" value="1"/>
</dbReference>
<reference evidence="8 9" key="1">
    <citation type="submission" date="2024-01" db="EMBL/GenBank/DDBJ databases">
        <title>A draft genome for the cacao thread blight pathogen Marasmiellus scandens.</title>
        <authorList>
            <person name="Baruah I.K."/>
            <person name="Leung J."/>
            <person name="Bukari Y."/>
            <person name="Amoako-Attah I."/>
            <person name="Meinhardt L.W."/>
            <person name="Bailey B.A."/>
            <person name="Cohen S.P."/>
        </authorList>
    </citation>
    <scope>NUCLEOTIDE SEQUENCE [LARGE SCALE GENOMIC DNA]</scope>
    <source>
        <strain evidence="8 9">GH-19</strain>
    </source>
</reference>
<gene>
    <name evidence="8" type="ORF">VKT23_000839</name>
</gene>
<keyword evidence="1" id="KW-0479">Metal-binding</keyword>
<evidence type="ECO:0000313" key="8">
    <source>
        <dbReference type="EMBL" id="KAK7472729.1"/>
    </source>
</evidence>
<accession>A0ABR1K7V3</accession>
<dbReference type="PANTHER" id="PTHR33680">
    <property type="entry name" value="OS07G0190500 PROTEIN"/>
    <property type="match status" value="1"/>
</dbReference>
<feature type="compositionally biased region" description="Polar residues" evidence="6">
    <location>
        <begin position="69"/>
        <end position="85"/>
    </location>
</feature>
<dbReference type="CDD" id="cd14686">
    <property type="entry name" value="bZIP"/>
    <property type="match status" value="1"/>
</dbReference>
<feature type="coiled-coil region" evidence="5">
    <location>
        <begin position="366"/>
        <end position="393"/>
    </location>
</feature>
<evidence type="ECO:0000256" key="3">
    <source>
        <dbReference type="ARBA" id="ARBA00022833"/>
    </source>
</evidence>
<evidence type="ECO:0000256" key="5">
    <source>
        <dbReference type="SAM" id="Coils"/>
    </source>
</evidence>
<evidence type="ECO:0000256" key="4">
    <source>
        <dbReference type="PROSITE-ProRule" id="PRU01343"/>
    </source>
</evidence>
<evidence type="ECO:0000256" key="6">
    <source>
        <dbReference type="SAM" id="MobiDB-lite"/>
    </source>
</evidence>
<feature type="domain" description="GRF-type" evidence="7">
    <location>
        <begin position="18"/>
        <end position="62"/>
    </location>
</feature>
<organism evidence="8 9">
    <name type="scientific">Marasmiellus scandens</name>
    <dbReference type="NCBI Taxonomy" id="2682957"/>
    <lineage>
        <taxon>Eukaryota</taxon>
        <taxon>Fungi</taxon>
        <taxon>Dikarya</taxon>
        <taxon>Basidiomycota</taxon>
        <taxon>Agaricomycotina</taxon>
        <taxon>Agaricomycetes</taxon>
        <taxon>Agaricomycetidae</taxon>
        <taxon>Agaricales</taxon>
        <taxon>Marasmiineae</taxon>
        <taxon>Omphalotaceae</taxon>
        <taxon>Marasmiellus</taxon>
    </lineage>
</organism>
<name>A0ABR1K7V3_9AGAR</name>
<evidence type="ECO:0000256" key="1">
    <source>
        <dbReference type="ARBA" id="ARBA00022723"/>
    </source>
</evidence>
<dbReference type="EMBL" id="JBANRG010000001">
    <property type="protein sequence ID" value="KAK7472729.1"/>
    <property type="molecule type" value="Genomic_DNA"/>
</dbReference>
<protein>
    <recommendedName>
        <fullName evidence="7">GRF-type domain-containing protein</fullName>
    </recommendedName>
</protein>
<keyword evidence="3" id="KW-0862">Zinc</keyword>
<dbReference type="Pfam" id="PF06839">
    <property type="entry name" value="Zn_ribbon_GRF"/>
    <property type="match status" value="1"/>
</dbReference>
<sequence length="394" mass="43521">MSTVRCSPLDEETGTVRCFAHNLIAAKRISHTNNNPNRAFFCCPKDQGDPDRCDFFFWEDQLIPKNPDAMSQGQPSTSQSEVSKSTNKRSHNNSPSPASLSPIKKSRLEAIQAALTPRKSDSNLESETFSPVASPDTSQTTTPRNGSQRTSAPQTPSTPSRSHDVPSTQLSPSKRIRLAEIEKALGSSNSSSQVFPPASQKLSNHAPPSTPQLAANNSSSDQWTPLTPPSSQTHSALSQQSLTPKAKRLAEIERALTPGGTKKDITSDDNIFLAPRSIASQPTEFRLPRIPRPHDTVSDEEEPDRPDSPIDFRPTTTTTTTRKSHSGLPTRVDPIVDKDPFESMVNDLRQYVRKLERQKLAGEKSNAAKSKRISELELENQSLKEQLRELQERR</sequence>
<feature type="compositionally biased region" description="Polar residues" evidence="6">
    <location>
        <begin position="186"/>
        <end position="243"/>
    </location>
</feature>
<proteinExistence type="predicted"/>
<evidence type="ECO:0000256" key="2">
    <source>
        <dbReference type="ARBA" id="ARBA00022771"/>
    </source>
</evidence>
<comment type="caution">
    <text evidence="8">The sequence shown here is derived from an EMBL/GenBank/DDBJ whole genome shotgun (WGS) entry which is preliminary data.</text>
</comment>
<keyword evidence="9" id="KW-1185">Reference proteome</keyword>
<keyword evidence="5" id="KW-0175">Coiled coil</keyword>